<name>A0A975U416_9PROT</name>
<gene>
    <name evidence="2" type="ORF">KO353_07765</name>
</gene>
<dbReference type="Proteomes" id="UP000694001">
    <property type="component" value="Chromosome"/>
</dbReference>
<evidence type="ECO:0000313" key="2">
    <source>
        <dbReference type="EMBL" id="QXM26071.1"/>
    </source>
</evidence>
<organism evidence="2 3">
    <name type="scientific">Elioraea tepida</name>
    <dbReference type="NCBI Taxonomy" id="2843330"/>
    <lineage>
        <taxon>Bacteria</taxon>
        <taxon>Pseudomonadati</taxon>
        <taxon>Pseudomonadota</taxon>
        <taxon>Alphaproteobacteria</taxon>
        <taxon>Acetobacterales</taxon>
        <taxon>Elioraeaceae</taxon>
        <taxon>Elioraea</taxon>
    </lineage>
</organism>
<reference evidence="2" key="1">
    <citation type="submission" date="2021-06" db="EMBL/GenBank/DDBJ databases">
        <title>Elioraea tepida, sp. nov., a moderately thermophilic aerobic anoxygenic phototrophic bacterium isolated from an alkaline siliceous hot spring mat community in Yellowstone National Park, WY, USA.</title>
        <authorList>
            <person name="Saini M.K."/>
            <person name="Yoshida S."/>
            <person name="Sebastian A."/>
            <person name="Hirose S."/>
            <person name="Hara E."/>
            <person name="Tamaki H."/>
            <person name="Soulier N.T."/>
            <person name="Albert I."/>
            <person name="Hanada S."/>
            <person name="Bryant D.A."/>
            <person name="Tank M."/>
        </authorList>
    </citation>
    <scope>NUCLEOTIDE SEQUENCE</scope>
    <source>
        <strain evidence="2">MS-P2</strain>
    </source>
</reference>
<dbReference type="RefSeq" id="WP_218287122.1">
    <property type="nucleotide sequence ID" value="NZ_CP076448.1"/>
</dbReference>
<dbReference type="AlphaFoldDB" id="A0A975U416"/>
<accession>A0A975U416</accession>
<proteinExistence type="predicted"/>
<evidence type="ECO:0000259" key="1">
    <source>
        <dbReference type="Pfam" id="PF01464"/>
    </source>
</evidence>
<dbReference type="EMBL" id="CP076448">
    <property type="protein sequence ID" value="QXM26071.1"/>
    <property type="molecule type" value="Genomic_DNA"/>
</dbReference>
<dbReference type="InterPro" id="IPR008258">
    <property type="entry name" value="Transglycosylase_SLT_dom_1"/>
</dbReference>
<keyword evidence="3" id="KW-1185">Reference proteome</keyword>
<dbReference type="KEGG" id="elio:KO353_07765"/>
<dbReference type="Pfam" id="PF01464">
    <property type="entry name" value="SLT"/>
    <property type="match status" value="1"/>
</dbReference>
<evidence type="ECO:0000313" key="3">
    <source>
        <dbReference type="Proteomes" id="UP000694001"/>
    </source>
</evidence>
<feature type="domain" description="Transglycosylase SLT" evidence="1">
    <location>
        <begin position="40"/>
        <end position="148"/>
    </location>
</feature>
<sequence length="212" mass="20906">MGSLAFGAAASADPLPEPPSASAGRDAARGLARACLAAAAEAEATLGLPPGVLAALAVVESTAHPYAIGTPARSLYPPTRDEALRLARNSGAGAAGGCFQLTLSLHARRDPGLVFDPWASALVAGRLLARHAAAAAGDWGVAVARYAGAGVGSTAARRQRCRVAASLDALGHPAARGLGPEGCRQAETSAARAKAVAVAARARGPEAVAALP</sequence>
<protein>
    <submittedName>
        <fullName evidence="2">Transglycosylase SLT domain-containing protein</fullName>
    </submittedName>
</protein>